<dbReference type="InterPro" id="IPR013761">
    <property type="entry name" value="SAM/pointed_sf"/>
</dbReference>
<reference evidence="2 3" key="1">
    <citation type="submission" date="2024-11" db="EMBL/GenBank/DDBJ databases">
        <title>Chromosome-level genome assembly of the freshwater bivalve Anodonta woodiana.</title>
        <authorList>
            <person name="Chen X."/>
        </authorList>
    </citation>
    <scope>NUCLEOTIDE SEQUENCE [LARGE SCALE GENOMIC DNA]</scope>
    <source>
        <strain evidence="2">MN2024</strain>
        <tissue evidence="2">Gills</tissue>
    </source>
</reference>
<dbReference type="InterPro" id="IPR001660">
    <property type="entry name" value="SAM"/>
</dbReference>
<dbReference type="PROSITE" id="PS50105">
    <property type="entry name" value="SAM_DOMAIN"/>
    <property type="match status" value="1"/>
</dbReference>
<dbReference type="Proteomes" id="UP001634394">
    <property type="component" value="Unassembled WGS sequence"/>
</dbReference>
<dbReference type="InterPro" id="IPR058666">
    <property type="entry name" value="SASH1/NUB1_homeodomain"/>
</dbReference>
<organism evidence="2 3">
    <name type="scientific">Sinanodonta woodiana</name>
    <name type="common">Chinese pond mussel</name>
    <name type="synonym">Anodonta woodiana</name>
    <dbReference type="NCBI Taxonomy" id="1069815"/>
    <lineage>
        <taxon>Eukaryota</taxon>
        <taxon>Metazoa</taxon>
        <taxon>Spiralia</taxon>
        <taxon>Lophotrochozoa</taxon>
        <taxon>Mollusca</taxon>
        <taxon>Bivalvia</taxon>
        <taxon>Autobranchia</taxon>
        <taxon>Heteroconchia</taxon>
        <taxon>Palaeoheterodonta</taxon>
        <taxon>Unionida</taxon>
        <taxon>Unionoidea</taxon>
        <taxon>Unionidae</taxon>
        <taxon>Unioninae</taxon>
        <taxon>Sinanodonta</taxon>
    </lineage>
</organism>
<protein>
    <recommendedName>
        <fullName evidence="1">SAM domain-containing protein</fullName>
    </recommendedName>
</protein>
<evidence type="ECO:0000313" key="2">
    <source>
        <dbReference type="EMBL" id="KAL3883300.1"/>
    </source>
</evidence>
<comment type="caution">
    <text evidence="2">The sequence shown here is derived from an EMBL/GenBank/DDBJ whole genome shotgun (WGS) entry which is preliminary data.</text>
</comment>
<dbReference type="InterPro" id="IPR051725">
    <property type="entry name" value="SAM-SH3_domain_protein"/>
</dbReference>
<feature type="domain" description="SAM" evidence="1">
    <location>
        <begin position="60"/>
        <end position="124"/>
    </location>
</feature>
<gene>
    <name evidence="2" type="ORF">ACJMK2_029582</name>
</gene>
<dbReference type="SUPFAM" id="SSF47769">
    <property type="entry name" value="SAM/Pointed domain"/>
    <property type="match status" value="1"/>
</dbReference>
<proteinExistence type="predicted"/>
<dbReference type="PANTHER" id="PTHR12301">
    <property type="entry name" value="SAM-DOMAIN, SH3 AND NUCLEAR LOCALIZATION SIGNALS PROTEIN RELATED"/>
    <property type="match status" value="1"/>
</dbReference>
<feature type="non-terminal residue" evidence="2">
    <location>
        <position position="1"/>
    </location>
</feature>
<dbReference type="Pfam" id="PF00536">
    <property type="entry name" value="SAM_1"/>
    <property type="match status" value="1"/>
</dbReference>
<evidence type="ECO:0000259" key="1">
    <source>
        <dbReference type="PROSITE" id="PS50105"/>
    </source>
</evidence>
<evidence type="ECO:0000313" key="3">
    <source>
        <dbReference type="Proteomes" id="UP001634394"/>
    </source>
</evidence>
<accession>A0ABD3XEG0</accession>
<dbReference type="Pfam" id="PF26285">
    <property type="entry name" value="SASH1_Homeodomain"/>
    <property type="match status" value="1"/>
</dbReference>
<dbReference type="PANTHER" id="PTHR12301:SF3">
    <property type="entry name" value="SAM AND SH3 DOMAIN-CONTAINING PROTEIN 1"/>
    <property type="match status" value="1"/>
</dbReference>
<sequence length="141" mass="15806">SGECGVPPLLVQRYAEELKQDLYRTALVLDQVRIHKLTTMGRPVVPLVKLEEYATATSELKISSVKDFFLSIGLPMYANAVLSKGYTSVEALLSLSDKDIQSVCKPDKKHLKRILHALDWVRKKLSSPTRKTKVSPVKDKV</sequence>
<dbReference type="Gene3D" id="1.10.150.50">
    <property type="entry name" value="Transcription Factor, Ets-1"/>
    <property type="match status" value="1"/>
</dbReference>
<dbReference type="AlphaFoldDB" id="A0ABD3XEG0"/>
<name>A0ABD3XEG0_SINWO</name>
<keyword evidence="3" id="KW-1185">Reference proteome</keyword>
<dbReference type="EMBL" id="JBJQND010000003">
    <property type="protein sequence ID" value="KAL3883300.1"/>
    <property type="molecule type" value="Genomic_DNA"/>
</dbReference>